<dbReference type="STRING" id="565034.BHWA1_02232"/>
<dbReference type="AlphaFoldDB" id="A0A3B6VJE0"/>
<name>A0A3B6VJE0_BRAHW</name>
<dbReference type="RefSeq" id="WP_012671720.1">
    <property type="nucleotide sequence ID" value="NC_012225.1"/>
</dbReference>
<organism evidence="1 2">
    <name type="scientific">Brachyspira hyodysenteriae (strain ATCC 49526 / WA1)</name>
    <dbReference type="NCBI Taxonomy" id="565034"/>
    <lineage>
        <taxon>Bacteria</taxon>
        <taxon>Pseudomonadati</taxon>
        <taxon>Spirochaetota</taxon>
        <taxon>Spirochaetia</taxon>
        <taxon>Brachyspirales</taxon>
        <taxon>Brachyspiraceae</taxon>
        <taxon>Brachyspira</taxon>
    </lineage>
</organism>
<protein>
    <submittedName>
        <fullName evidence="1">Uncharacterized protein</fullName>
    </submittedName>
</protein>
<sequence>MKDIENILGEEKIIHKLYDDDPVIRYIKSFDNVLYADYSYRGNDSYETDDSLIGLFAYHKDDKYLFGEFGYFKENREELKLIVSDYPEYITLDNYELTNEKFNDLINLHNISMNQFSALMIGKNEIDDIKSNSLKKITLDEYIEIFPHRYINNRIRFSSKYKRFERIYIDDISEDLIYRCSYCGASNLSKLINNDINNLHDIDTFYYDDNNIEKSLYICKVCGLISRSPDNIMDYI</sequence>
<gene>
    <name evidence="1" type="ordered locus">BHWA1_02232</name>
</gene>
<accession>A0A3B6VJE0</accession>
<keyword evidence="2" id="KW-1185">Reference proteome</keyword>
<dbReference type="GeneID" id="63963386"/>
<dbReference type="EMBL" id="CP001357">
    <property type="protein sequence ID" value="ACN84688.1"/>
    <property type="molecule type" value="Genomic_DNA"/>
</dbReference>
<evidence type="ECO:0000313" key="2">
    <source>
        <dbReference type="Proteomes" id="UP000001803"/>
    </source>
</evidence>
<proteinExistence type="predicted"/>
<reference evidence="1 2" key="1">
    <citation type="journal article" date="2009" name="PLoS ONE">
        <title>Genome sequence of the pathogenic intestinal spirochete Brachyspira hyodysenteriae reveals adaptations to its lifestyle in the porcine large intestine.</title>
        <authorList>
            <person name="Bellgard M.I."/>
            <person name="Wanchanthuek P."/>
            <person name="La T."/>
            <person name="Ryan K."/>
            <person name="Moolhuijzen P."/>
            <person name="Albertyn Z."/>
            <person name="Shaban B."/>
            <person name="Motro Y."/>
            <person name="Dunn D.S."/>
            <person name="Schibeci D."/>
            <person name="Hunter A."/>
            <person name="Barrero R."/>
            <person name="Phillips N.D."/>
            <person name="Hampson D.J."/>
        </authorList>
    </citation>
    <scope>NUCLEOTIDE SEQUENCE [LARGE SCALE GENOMIC DNA]</scope>
    <source>
        <strain evidence="2">ATCC 49526 / WA1</strain>
    </source>
</reference>
<evidence type="ECO:0000313" key="1">
    <source>
        <dbReference type="EMBL" id="ACN84688.1"/>
    </source>
</evidence>
<dbReference type="KEGG" id="bhy:BHWA1_02232"/>
<dbReference type="Proteomes" id="UP000001803">
    <property type="component" value="Chromosome"/>
</dbReference>